<name>A0A6M2D8N9_RHIMP</name>
<dbReference type="EMBL" id="GHWJ01009722">
    <property type="protein sequence ID" value="NOV42459.1"/>
    <property type="molecule type" value="Transcribed_RNA"/>
</dbReference>
<protein>
    <submittedName>
        <fullName evidence="1">Putative secreted protein ovary overexpressed</fullName>
    </submittedName>
</protein>
<proteinExistence type="predicted"/>
<organism evidence="1">
    <name type="scientific">Rhipicephalus microplus</name>
    <name type="common">Cattle tick</name>
    <name type="synonym">Boophilus microplus</name>
    <dbReference type="NCBI Taxonomy" id="6941"/>
    <lineage>
        <taxon>Eukaryota</taxon>
        <taxon>Metazoa</taxon>
        <taxon>Ecdysozoa</taxon>
        <taxon>Arthropoda</taxon>
        <taxon>Chelicerata</taxon>
        <taxon>Arachnida</taxon>
        <taxon>Acari</taxon>
        <taxon>Parasitiformes</taxon>
        <taxon>Ixodida</taxon>
        <taxon>Ixodoidea</taxon>
        <taxon>Ixodidae</taxon>
        <taxon>Rhipicephalinae</taxon>
        <taxon>Rhipicephalus</taxon>
        <taxon>Boophilus</taxon>
    </lineage>
</organism>
<reference evidence="1" key="1">
    <citation type="submission" date="2019-09" db="EMBL/GenBank/DDBJ databases">
        <title>Organ-specific transcriptomic study of the physiology of the cattle tick, Rhipicephalus microplus.</title>
        <authorList>
            <person name="Tirloni L."/>
            <person name="Braz G."/>
            <person name="Gandara A.C.P."/>
            <person name="Sabadin G.A."/>
            <person name="da Silva R.M."/>
            <person name="Guizzo M.G."/>
            <person name="Machado J.A."/>
            <person name="Costa E.P."/>
            <person name="Gomes H.F."/>
            <person name="Moraes J."/>
            <person name="Mota M.B.S."/>
            <person name="Mesquita R.D."/>
            <person name="Alvarenga P.H."/>
            <person name="Alves F."/>
            <person name="Seixas A."/>
            <person name="da Fonseca R.N."/>
            <person name="Fogaca A."/>
            <person name="Logullo C."/>
            <person name="Tanaka A."/>
            <person name="Daffre S."/>
            <person name="Termignoni C."/>
            <person name="Vaz I.S.Jr."/>
            <person name="Oliveira P.L."/>
            <person name="Ribeiro J.M."/>
        </authorList>
    </citation>
    <scope>NUCLEOTIDE SEQUENCE</scope>
    <source>
        <strain evidence="1">Porto Alegre</strain>
    </source>
</reference>
<accession>A0A6M2D8N9</accession>
<evidence type="ECO:0000313" key="1">
    <source>
        <dbReference type="EMBL" id="NOV42459.1"/>
    </source>
</evidence>
<dbReference type="AlphaFoldDB" id="A0A6M2D8N9"/>
<sequence>MLLQRLPFVQYLSFSSATLVVLYDLPQALGILCTILNSYLLGRVFFCHEPHSPTLQGTLASETTCPDVMQRRWLEFSVTDQPASAITTSSLHFVERRSSFSVGQTVETISNFHSSAQVLKRMGHVLVCSRPPRIDNAACTGDVAPPPISRGFDGETYWLSLQSTKLH</sequence>